<comment type="similarity">
    <text evidence="3">Belongs to the snRNP SmB/SmN family.</text>
</comment>
<accession>A0A2N5SBS8</accession>
<feature type="compositionally biased region" description="Pro residues" evidence="11">
    <location>
        <begin position="234"/>
        <end position="243"/>
    </location>
</feature>
<feature type="compositionally biased region" description="Pro residues" evidence="11">
    <location>
        <begin position="254"/>
        <end position="279"/>
    </location>
</feature>
<dbReference type="AlphaFoldDB" id="A0A2N5SBS8"/>
<dbReference type="GO" id="GO:0005687">
    <property type="term" value="C:U4 snRNP"/>
    <property type="evidence" value="ECO:0007669"/>
    <property type="project" value="TreeGrafter"/>
</dbReference>
<keyword evidence="7" id="KW-0508">mRNA splicing</keyword>
<dbReference type="EMBL" id="PGCJ01001049">
    <property type="protein sequence ID" value="PLW10713.1"/>
    <property type="molecule type" value="Genomic_DNA"/>
</dbReference>
<keyword evidence="14" id="KW-1185">Reference proteome</keyword>
<keyword evidence="5" id="KW-0507">mRNA processing</keyword>
<dbReference type="OrthoDB" id="2020720at2759"/>
<evidence type="ECO:0000256" key="11">
    <source>
        <dbReference type="SAM" id="MobiDB-lite"/>
    </source>
</evidence>
<evidence type="ECO:0000256" key="2">
    <source>
        <dbReference type="ARBA" id="ARBA00004496"/>
    </source>
</evidence>
<dbReference type="GO" id="GO:0046540">
    <property type="term" value="C:U4/U6 x U5 tri-snRNP complex"/>
    <property type="evidence" value="ECO:0007669"/>
    <property type="project" value="TreeGrafter"/>
</dbReference>
<dbReference type="GO" id="GO:0070990">
    <property type="term" value="F:snRNP binding"/>
    <property type="evidence" value="ECO:0007669"/>
    <property type="project" value="TreeGrafter"/>
</dbReference>
<dbReference type="InterPro" id="IPR050914">
    <property type="entry name" value="snRNP_SmB/NAA38-like"/>
</dbReference>
<dbReference type="GO" id="GO:0005685">
    <property type="term" value="C:U1 snRNP"/>
    <property type="evidence" value="ECO:0007669"/>
    <property type="project" value="TreeGrafter"/>
</dbReference>
<dbReference type="FunFam" id="2.30.30.100:FF:000047">
    <property type="entry name" value="Small nuclear ribonucleoprotein SmB, putative"/>
    <property type="match status" value="1"/>
</dbReference>
<dbReference type="GO" id="GO:0071013">
    <property type="term" value="C:catalytic step 2 spliceosome"/>
    <property type="evidence" value="ECO:0007669"/>
    <property type="project" value="TreeGrafter"/>
</dbReference>
<dbReference type="PROSITE" id="PS52002">
    <property type="entry name" value="SM"/>
    <property type="match status" value="1"/>
</dbReference>
<evidence type="ECO:0000259" key="12">
    <source>
        <dbReference type="PROSITE" id="PS52002"/>
    </source>
</evidence>
<sequence>MRGPGYRMVRLSTWSHHGRVRFSQSIWSTLTKRIFETECFYRGPKGFSGAALLTPGGHTARGPLLPPLVGGFWRPLYCIKPHIPVGQAKSISTNLRSRWSVTYDFLSSSQPSAPKQSKMLALINYRLRVTLNDSRTLTGQMLAFDRHLNLVLADCEEFRFIKQKKKKGLPANSNTEENEELEMKRALGLVILRGETIVSLSVEGPPPVVAEDKGPTIAPGRGAGVPAGRGVGLAPPPGAPPPMMRGQPMSFPRPGGPPPGMPPPGMGMPPPPGFNPRGPPFMGNAPPGFGPPGQAPPPGFHGGQSFQ</sequence>
<evidence type="ECO:0000256" key="4">
    <source>
        <dbReference type="ARBA" id="ARBA00022490"/>
    </source>
</evidence>
<evidence type="ECO:0000256" key="6">
    <source>
        <dbReference type="ARBA" id="ARBA00022884"/>
    </source>
</evidence>
<protein>
    <recommendedName>
        <fullName evidence="10">Sm protein B</fullName>
    </recommendedName>
</protein>
<organism evidence="13 14">
    <name type="scientific">Puccinia coronata f. sp. avenae</name>
    <dbReference type="NCBI Taxonomy" id="200324"/>
    <lineage>
        <taxon>Eukaryota</taxon>
        <taxon>Fungi</taxon>
        <taxon>Dikarya</taxon>
        <taxon>Basidiomycota</taxon>
        <taxon>Pucciniomycotina</taxon>
        <taxon>Pucciniomycetes</taxon>
        <taxon>Pucciniales</taxon>
        <taxon>Pucciniaceae</taxon>
        <taxon>Puccinia</taxon>
    </lineage>
</organism>
<evidence type="ECO:0000256" key="5">
    <source>
        <dbReference type="ARBA" id="ARBA00022664"/>
    </source>
</evidence>
<dbReference type="GO" id="GO:0005686">
    <property type="term" value="C:U2 snRNP"/>
    <property type="evidence" value="ECO:0007669"/>
    <property type="project" value="TreeGrafter"/>
</dbReference>
<evidence type="ECO:0000256" key="9">
    <source>
        <dbReference type="ARBA" id="ARBA00023274"/>
    </source>
</evidence>
<dbReference type="GO" id="GO:0003723">
    <property type="term" value="F:RNA binding"/>
    <property type="evidence" value="ECO:0007669"/>
    <property type="project" value="UniProtKB-KW"/>
</dbReference>
<feature type="region of interest" description="Disordered" evidence="11">
    <location>
        <begin position="233"/>
        <end position="307"/>
    </location>
</feature>
<dbReference type="SUPFAM" id="SSF50182">
    <property type="entry name" value="Sm-like ribonucleoproteins"/>
    <property type="match status" value="1"/>
</dbReference>
<dbReference type="PANTHER" id="PTHR10701">
    <property type="entry name" value="SMALL NUCLEAR RIBONUCLEOPROTEIN-ASSOCIATED PROTEIN B AND N"/>
    <property type="match status" value="1"/>
</dbReference>
<dbReference type="PANTHER" id="PTHR10701:SF0">
    <property type="entry name" value="SMALL NUCLEAR RIBONUCLEOPROTEIN-ASSOCIATED PROTEIN B"/>
    <property type="match status" value="1"/>
</dbReference>
<reference evidence="13 14" key="1">
    <citation type="submission" date="2017-11" db="EMBL/GenBank/DDBJ databases">
        <title>De novo assembly and phasing of dikaryotic genomes from two isolates of Puccinia coronata f. sp. avenae, the causal agent of oat crown rust.</title>
        <authorList>
            <person name="Miller M.E."/>
            <person name="Zhang Y."/>
            <person name="Omidvar V."/>
            <person name="Sperschneider J."/>
            <person name="Schwessinger B."/>
            <person name="Raley C."/>
            <person name="Palmer J.M."/>
            <person name="Garnica D."/>
            <person name="Upadhyaya N."/>
            <person name="Rathjen J."/>
            <person name="Taylor J.M."/>
            <person name="Park R.F."/>
            <person name="Dodds P.N."/>
            <person name="Hirsch C.D."/>
            <person name="Kianian S.F."/>
            <person name="Figueroa M."/>
        </authorList>
    </citation>
    <scope>NUCLEOTIDE SEQUENCE [LARGE SCALE GENOMIC DNA]</scope>
    <source>
        <strain evidence="13">12NC29</strain>
    </source>
</reference>
<dbReference type="GO" id="GO:0071004">
    <property type="term" value="C:U2-type prespliceosome"/>
    <property type="evidence" value="ECO:0007669"/>
    <property type="project" value="TreeGrafter"/>
</dbReference>
<proteinExistence type="inferred from homology"/>
<dbReference type="Proteomes" id="UP000235388">
    <property type="component" value="Unassembled WGS sequence"/>
</dbReference>
<dbReference type="InterPro" id="IPR047575">
    <property type="entry name" value="Sm"/>
</dbReference>
<evidence type="ECO:0000256" key="3">
    <source>
        <dbReference type="ARBA" id="ARBA00009123"/>
    </source>
</evidence>
<name>A0A2N5SBS8_9BASI</name>
<feature type="domain" description="Sm" evidence="12">
    <location>
        <begin position="114"/>
        <end position="206"/>
    </location>
</feature>
<evidence type="ECO:0000256" key="10">
    <source>
        <dbReference type="ARBA" id="ARBA00041355"/>
    </source>
</evidence>
<evidence type="ECO:0000256" key="1">
    <source>
        <dbReference type="ARBA" id="ARBA00004123"/>
    </source>
</evidence>
<comment type="caution">
    <text evidence="13">The sequence shown here is derived from an EMBL/GenBank/DDBJ whole genome shotgun (WGS) entry which is preliminary data.</text>
</comment>
<dbReference type="Gene3D" id="2.30.30.100">
    <property type="match status" value="1"/>
</dbReference>
<evidence type="ECO:0000256" key="8">
    <source>
        <dbReference type="ARBA" id="ARBA00023242"/>
    </source>
</evidence>
<gene>
    <name evidence="13" type="ORF">PCANC_22560</name>
</gene>
<keyword evidence="6" id="KW-0694">RNA-binding</keyword>
<keyword evidence="9" id="KW-0687">Ribonucleoprotein</keyword>
<evidence type="ECO:0000256" key="7">
    <source>
        <dbReference type="ARBA" id="ARBA00023187"/>
    </source>
</evidence>
<dbReference type="GO" id="GO:0000398">
    <property type="term" value="P:mRNA splicing, via spliceosome"/>
    <property type="evidence" value="ECO:0007669"/>
    <property type="project" value="TreeGrafter"/>
</dbReference>
<keyword evidence="4" id="KW-0963">Cytoplasm</keyword>
<evidence type="ECO:0000313" key="13">
    <source>
        <dbReference type="EMBL" id="PLW10713.1"/>
    </source>
</evidence>
<dbReference type="Pfam" id="PF01423">
    <property type="entry name" value="LSM"/>
    <property type="match status" value="1"/>
</dbReference>
<dbReference type="GO" id="GO:0005682">
    <property type="term" value="C:U5 snRNP"/>
    <property type="evidence" value="ECO:0007669"/>
    <property type="project" value="TreeGrafter"/>
</dbReference>
<dbReference type="SMART" id="SM00651">
    <property type="entry name" value="Sm"/>
    <property type="match status" value="1"/>
</dbReference>
<dbReference type="GO" id="GO:0005737">
    <property type="term" value="C:cytoplasm"/>
    <property type="evidence" value="ECO:0007669"/>
    <property type="project" value="UniProtKB-SubCell"/>
</dbReference>
<dbReference type="CDD" id="cd01717">
    <property type="entry name" value="Sm_B"/>
    <property type="match status" value="1"/>
</dbReference>
<dbReference type="STRING" id="200324.A0A2N5SBS8"/>
<evidence type="ECO:0000313" key="14">
    <source>
        <dbReference type="Proteomes" id="UP000235388"/>
    </source>
</evidence>
<dbReference type="InterPro" id="IPR001163">
    <property type="entry name" value="Sm_dom_euk/arc"/>
</dbReference>
<comment type="subcellular location">
    <subcellularLocation>
        <location evidence="2">Cytoplasm</location>
    </subcellularLocation>
    <subcellularLocation>
        <location evidence="1">Nucleus</location>
    </subcellularLocation>
</comment>
<feature type="compositionally biased region" description="Pro residues" evidence="11">
    <location>
        <begin position="288"/>
        <end position="299"/>
    </location>
</feature>
<keyword evidence="8" id="KW-0539">Nucleus</keyword>
<dbReference type="InterPro" id="IPR010920">
    <property type="entry name" value="LSM_dom_sf"/>
</dbReference>